<dbReference type="EMBL" id="LTBB01000002">
    <property type="protein sequence ID" value="KYH29799.1"/>
    <property type="molecule type" value="Genomic_DNA"/>
</dbReference>
<keyword evidence="1" id="KW-0812">Transmembrane</keyword>
<dbReference type="NCBIfam" id="TIGR02532">
    <property type="entry name" value="IV_pilin_GFxxxE"/>
    <property type="match status" value="1"/>
</dbReference>
<keyword evidence="1" id="KW-1133">Transmembrane helix</keyword>
<organism evidence="2 3">
    <name type="scientific">Clostridium colicanis DSM 13634</name>
    <dbReference type="NCBI Taxonomy" id="1121305"/>
    <lineage>
        <taxon>Bacteria</taxon>
        <taxon>Bacillati</taxon>
        <taxon>Bacillota</taxon>
        <taxon>Clostridia</taxon>
        <taxon>Eubacteriales</taxon>
        <taxon>Clostridiaceae</taxon>
        <taxon>Clostridium</taxon>
    </lineage>
</organism>
<reference evidence="2 3" key="1">
    <citation type="submission" date="2016-02" db="EMBL/GenBank/DDBJ databases">
        <title>Genome sequence of Clostridium colicanis DSM 13634.</title>
        <authorList>
            <person name="Poehlein A."/>
            <person name="Daniel R."/>
        </authorList>
    </citation>
    <scope>NUCLEOTIDE SEQUENCE [LARGE SCALE GENOMIC DNA]</scope>
    <source>
        <strain evidence="2 3">DSM 13634</strain>
    </source>
</reference>
<feature type="transmembrane region" description="Helical" evidence="1">
    <location>
        <begin position="20"/>
        <end position="41"/>
    </location>
</feature>
<keyword evidence="1" id="KW-0472">Membrane</keyword>
<protein>
    <recommendedName>
        <fullName evidence="4">Prepilin-type N-terminal cleavage/methylation domain-containing protein</fullName>
    </recommendedName>
</protein>
<dbReference type="AlphaFoldDB" id="A0A151AQ82"/>
<evidence type="ECO:0000313" key="3">
    <source>
        <dbReference type="Proteomes" id="UP000075374"/>
    </source>
</evidence>
<name>A0A151AQ82_9CLOT</name>
<gene>
    <name evidence="2" type="ORF">CLCOL_04370</name>
</gene>
<dbReference type="PATRIC" id="fig|1121305.3.peg.439"/>
<sequence length="158" mass="18410">MQTLQNGSYKVKTHKGITMIELIIALSILAMAIGVCITNYFKFYDSWTNSTSVDLCNNYILHMIKNSALYCKNKNKSGYLLFSEENKVKFFCGNKKIEEYEIPLEFKFKNTESFYKRININNLGEVLTSCTINYQDKQGELHRITIRVGTRYVQIKNE</sequence>
<accession>A0A151AQ82</accession>
<comment type="caution">
    <text evidence="2">The sequence shown here is derived from an EMBL/GenBank/DDBJ whole genome shotgun (WGS) entry which is preliminary data.</text>
</comment>
<evidence type="ECO:0000313" key="2">
    <source>
        <dbReference type="EMBL" id="KYH29799.1"/>
    </source>
</evidence>
<proteinExistence type="predicted"/>
<keyword evidence="3" id="KW-1185">Reference proteome</keyword>
<dbReference type="InterPro" id="IPR012902">
    <property type="entry name" value="N_methyl_site"/>
</dbReference>
<dbReference type="RefSeq" id="WP_116485970.1">
    <property type="nucleotide sequence ID" value="NZ_LTBB01000002.1"/>
</dbReference>
<dbReference type="Pfam" id="PF07963">
    <property type="entry name" value="N_methyl"/>
    <property type="match status" value="1"/>
</dbReference>
<dbReference type="Proteomes" id="UP000075374">
    <property type="component" value="Unassembled WGS sequence"/>
</dbReference>
<dbReference type="STRING" id="1121305.CLCOL_04370"/>
<evidence type="ECO:0000256" key="1">
    <source>
        <dbReference type="SAM" id="Phobius"/>
    </source>
</evidence>
<evidence type="ECO:0008006" key="4">
    <source>
        <dbReference type="Google" id="ProtNLM"/>
    </source>
</evidence>